<proteinExistence type="predicted"/>
<evidence type="ECO:0000313" key="2">
    <source>
        <dbReference type="EMBL" id="KAG9323738.1"/>
    </source>
</evidence>
<feature type="compositionally biased region" description="Polar residues" evidence="1">
    <location>
        <begin position="146"/>
        <end position="157"/>
    </location>
</feature>
<feature type="compositionally biased region" description="Low complexity" evidence="1">
    <location>
        <begin position="436"/>
        <end position="450"/>
    </location>
</feature>
<protein>
    <submittedName>
        <fullName evidence="2">Uncharacterized protein</fullName>
    </submittedName>
</protein>
<feature type="compositionally biased region" description="Polar residues" evidence="1">
    <location>
        <begin position="52"/>
        <end position="61"/>
    </location>
</feature>
<feature type="region of interest" description="Disordered" evidence="1">
    <location>
        <begin position="1"/>
        <end position="117"/>
    </location>
</feature>
<feature type="compositionally biased region" description="Polar residues" evidence="1">
    <location>
        <begin position="88"/>
        <end position="100"/>
    </location>
</feature>
<evidence type="ECO:0000313" key="3">
    <source>
        <dbReference type="Proteomes" id="UP000717515"/>
    </source>
</evidence>
<feature type="compositionally biased region" description="Gly residues" evidence="1">
    <location>
        <begin position="543"/>
        <end position="557"/>
    </location>
</feature>
<dbReference type="AlphaFoldDB" id="A0A9P8CWZ0"/>
<dbReference type="GO" id="GO:0030036">
    <property type="term" value="P:actin cytoskeleton organization"/>
    <property type="evidence" value="ECO:0007669"/>
    <property type="project" value="TreeGrafter"/>
</dbReference>
<feature type="compositionally biased region" description="Low complexity" evidence="1">
    <location>
        <begin position="25"/>
        <end position="51"/>
    </location>
</feature>
<feature type="compositionally biased region" description="Basic and acidic residues" evidence="1">
    <location>
        <begin position="250"/>
        <end position="263"/>
    </location>
</feature>
<dbReference type="GO" id="GO:0003779">
    <property type="term" value="F:actin binding"/>
    <property type="evidence" value="ECO:0007669"/>
    <property type="project" value="TreeGrafter"/>
</dbReference>
<feature type="compositionally biased region" description="Low complexity" evidence="1">
    <location>
        <begin position="235"/>
        <end position="248"/>
    </location>
</feature>
<sequence>MDMIDPSGSEMEYHQNRPPLRSQFSAKSGCSTSSQSQQSFVSAVSSLSDQSPFASNSNIHIQHTLPPNPPLWQPQLGQHPAHYLSHVSGPTISPTLTTASGHLAPPPPEKSKSRRWSLTGRFFDKRKSITEPFHIPSNPAQPMPNIATSYSSNNSNIVYGANGGNQSKGERTSNGHSNADSDSPTTPSSNGGSRRSSIADIPKAFLSSFRRVSISGPPSMTGSANGSNGSGNSGNSGAQASGLLSAGADETDRRRSDQSDSSEKASWLGEKPLITMAVPKAPPQDPSVLGHRPPLKSILKRRPSDLNVNALGGPGMVTSAALAGVGVSKTANNAGDAAGTIANDATSVPLVGAPRRLSALASEDIHPMATPDMDFDTIKLLASSADHRARLVTNSPPPSRPHDANHPVSPVAPAEVPGDMDGRALMGGAGSPPPGGKSNNNENSNSLAGAEKTAGRLSQGAAIPPDFTPGMQSNLQKGRGAERAQGAVGPDDMSQDELLTHQMLTLSARAQGLAQQYYSPGTDGEGAIQGGLGGGHGLGVGGGHGGLMVRGSGGQQGGPKRRSINFLDRIEIIPAYRKADYNRSSDKHATFRILTPDLKSEIRDELNTYKMREMAVHVESMGNTAFH</sequence>
<accession>A0A9P8CWZ0</accession>
<feature type="region of interest" description="Disordered" evidence="1">
    <location>
        <begin position="212"/>
        <end position="272"/>
    </location>
</feature>
<dbReference type="EMBL" id="JAIFTL010000090">
    <property type="protein sequence ID" value="KAG9323738.1"/>
    <property type="molecule type" value="Genomic_DNA"/>
</dbReference>
<feature type="compositionally biased region" description="Polar residues" evidence="1">
    <location>
        <begin position="174"/>
        <end position="196"/>
    </location>
</feature>
<reference evidence="2" key="1">
    <citation type="submission" date="2021-07" db="EMBL/GenBank/DDBJ databases">
        <title>Draft genome of Mortierella alpina, strain LL118, isolated from an aspen leaf litter sample.</title>
        <authorList>
            <person name="Yang S."/>
            <person name="Vinatzer B.A."/>
        </authorList>
    </citation>
    <scope>NUCLEOTIDE SEQUENCE</scope>
    <source>
        <strain evidence="2">LL118</strain>
    </source>
</reference>
<feature type="region of interest" description="Disordered" evidence="1">
    <location>
        <begin position="131"/>
        <end position="198"/>
    </location>
</feature>
<evidence type="ECO:0000256" key="1">
    <source>
        <dbReference type="SAM" id="MobiDB-lite"/>
    </source>
</evidence>
<gene>
    <name evidence="2" type="ORF">KVV02_006461</name>
</gene>
<dbReference type="PANTHER" id="PTHR12751">
    <property type="entry name" value="PHOSPHATASE AND ACTIN REGULATOR PHACTR"/>
    <property type="match status" value="1"/>
</dbReference>
<organism evidence="2 3">
    <name type="scientific">Mortierella alpina</name>
    <name type="common">Oleaginous fungus</name>
    <name type="synonym">Mortierella renispora</name>
    <dbReference type="NCBI Taxonomy" id="64518"/>
    <lineage>
        <taxon>Eukaryota</taxon>
        <taxon>Fungi</taxon>
        <taxon>Fungi incertae sedis</taxon>
        <taxon>Mucoromycota</taxon>
        <taxon>Mortierellomycotina</taxon>
        <taxon>Mortierellomycetes</taxon>
        <taxon>Mortierellales</taxon>
        <taxon>Mortierellaceae</taxon>
        <taxon>Mortierella</taxon>
    </lineage>
</organism>
<dbReference type="PANTHER" id="PTHR12751:SF18">
    <property type="entry name" value="PHOSPHATASE AND ACTIN REGULATOR 1"/>
    <property type="match status" value="1"/>
</dbReference>
<comment type="caution">
    <text evidence="2">The sequence shown here is derived from an EMBL/GenBank/DDBJ whole genome shotgun (WGS) entry which is preliminary data.</text>
</comment>
<dbReference type="Proteomes" id="UP000717515">
    <property type="component" value="Unassembled WGS sequence"/>
</dbReference>
<name>A0A9P8CWZ0_MORAP</name>
<feature type="region of interest" description="Disordered" evidence="1">
    <location>
        <begin position="543"/>
        <end position="562"/>
    </location>
</feature>
<feature type="region of interest" description="Disordered" evidence="1">
    <location>
        <begin position="390"/>
        <end position="493"/>
    </location>
</feature>